<dbReference type="InterPro" id="IPR027372">
    <property type="entry name" value="Phytase-like_dom"/>
</dbReference>
<keyword evidence="4" id="KW-1185">Reference proteome</keyword>
<dbReference type="Pfam" id="PF13449">
    <property type="entry name" value="Phytase-like"/>
    <property type="match status" value="1"/>
</dbReference>
<dbReference type="RefSeq" id="WP_110377762.1">
    <property type="nucleotide sequence ID" value="NZ_JAHBRY010000001.1"/>
</dbReference>
<evidence type="ECO:0000313" key="4">
    <source>
        <dbReference type="Proteomes" id="UP000248021"/>
    </source>
</evidence>
<protein>
    <submittedName>
        <fullName evidence="3">Phytase-like protein with esterase activity</fullName>
    </submittedName>
</protein>
<dbReference type="SUPFAM" id="SSF50969">
    <property type="entry name" value="YVTN repeat-like/Quinoprotein amine dehydrogenase"/>
    <property type="match status" value="1"/>
</dbReference>
<evidence type="ECO:0000256" key="1">
    <source>
        <dbReference type="SAM" id="SignalP"/>
    </source>
</evidence>
<gene>
    <name evidence="3" type="ORF">C7450_114113</name>
</gene>
<dbReference type="PANTHER" id="PTHR46928:SF1">
    <property type="entry name" value="MESENCHYME-SPECIFIC CELL SURFACE GLYCOPROTEIN"/>
    <property type="match status" value="1"/>
</dbReference>
<feature type="chain" id="PRO_5016003983" evidence="1">
    <location>
        <begin position="23"/>
        <end position="736"/>
    </location>
</feature>
<name>A0A2V3U6K6_9HYPH</name>
<organism evidence="3 4">
    <name type="scientific">Chelatococcus asaccharovorans</name>
    <dbReference type="NCBI Taxonomy" id="28210"/>
    <lineage>
        <taxon>Bacteria</taxon>
        <taxon>Pseudomonadati</taxon>
        <taxon>Pseudomonadota</taxon>
        <taxon>Alphaproteobacteria</taxon>
        <taxon>Hyphomicrobiales</taxon>
        <taxon>Chelatococcaceae</taxon>
        <taxon>Chelatococcus</taxon>
    </lineage>
</organism>
<feature type="domain" description="Phytase-like" evidence="2">
    <location>
        <begin position="450"/>
        <end position="716"/>
    </location>
</feature>
<dbReference type="PANTHER" id="PTHR46928">
    <property type="entry name" value="MESENCHYME-SPECIFIC CELL SURFACE GLYCOPROTEIN"/>
    <property type="match status" value="1"/>
</dbReference>
<evidence type="ECO:0000313" key="3">
    <source>
        <dbReference type="EMBL" id="PXW53237.1"/>
    </source>
</evidence>
<dbReference type="InterPro" id="IPR052956">
    <property type="entry name" value="Mesenchyme-surface_protein"/>
</dbReference>
<evidence type="ECO:0000259" key="2">
    <source>
        <dbReference type="Pfam" id="PF13449"/>
    </source>
</evidence>
<comment type="caution">
    <text evidence="3">The sequence shown here is derived from an EMBL/GenBank/DDBJ whole genome shotgun (WGS) entry which is preliminary data.</text>
</comment>
<proteinExistence type="predicted"/>
<dbReference type="OrthoDB" id="9803927at2"/>
<dbReference type="InterPro" id="IPR015943">
    <property type="entry name" value="WD40/YVTN_repeat-like_dom_sf"/>
</dbReference>
<dbReference type="AlphaFoldDB" id="A0A2V3U6K6"/>
<sequence length="736" mass="77671">MRRITSTSAFAALLLASTSLTAAAEPVFNRIASFPVVANLPGDRDAAKPTVAEIVTVSEDGNLLVYTDSPQEGVGFIDITDASAPKPAGFVPLKGEPTSVTIVGGKALIAVVTSKDKANPAGELVVLDLARKAIDKVCDLGGQPDSVAASRDKKFLAVVIENERDEDKDKGKIPQLPGGNLTVLPLAADGVDCAGKKVVDLTGLSAIAPEDPEPEFVDINGRNEAIVSLQENNHLAIVDLASGKVVKHFPAGVVTLDKVDAKRDGVIALNGRIEGVKREPDTVQWIDDERFLTANEGDYQGGSRGFTIFNRDGRVEYDSGNLLEHLAVRLGHFPEKRASAKGVEPEGGEVATFGDDKLIFIASERGSVVFVFRDKGPGQAPEYLQTLPSGVAPEGVLAIPGRDLLVTANEADNVKDGGPRSHVVLYKRAEGTPNYPTIVSVDGADGLPLPWGALSGLTTDGKTPGRLFTVTDSFYGNTRILEIDASAKPARIIKATPVTRDGKAASYDGEGIAFRRNGGFWIVSEGNPEKKDNPTANQLVSIAPDGSVEEEIALPDALAKHATRFGFEGVTVTGEGADETVWIAVQREWKDDPKGKAKILSYKPATKTWGVLHYPLESIANGWVGLSEITAVGDGTFVVVERDNQLGDKALKALRSFSVKGLTPAAPGAEAIPTVTKSLVRDLAPDLAAPKGYVLDKVESFVIDAAGNAFIVTDNDGVDGSSGETQFIPLGKLAIR</sequence>
<feature type="signal peptide" evidence="1">
    <location>
        <begin position="1"/>
        <end position="22"/>
    </location>
</feature>
<dbReference type="EMBL" id="QJJK01000014">
    <property type="protein sequence ID" value="PXW53237.1"/>
    <property type="molecule type" value="Genomic_DNA"/>
</dbReference>
<dbReference type="Gene3D" id="2.130.10.10">
    <property type="entry name" value="YVTN repeat-like/Quinoprotein amine dehydrogenase"/>
    <property type="match status" value="1"/>
</dbReference>
<dbReference type="InterPro" id="IPR011044">
    <property type="entry name" value="Quino_amine_DH_bsu"/>
</dbReference>
<accession>A0A2V3U6K6</accession>
<dbReference type="Proteomes" id="UP000248021">
    <property type="component" value="Unassembled WGS sequence"/>
</dbReference>
<keyword evidence="1" id="KW-0732">Signal</keyword>
<reference evidence="3 4" key="1">
    <citation type="submission" date="2018-05" db="EMBL/GenBank/DDBJ databases">
        <title>Genomic Encyclopedia of Type Strains, Phase IV (KMG-IV): sequencing the most valuable type-strain genomes for metagenomic binning, comparative biology and taxonomic classification.</title>
        <authorList>
            <person name="Goeker M."/>
        </authorList>
    </citation>
    <scope>NUCLEOTIDE SEQUENCE [LARGE SCALE GENOMIC DNA]</scope>
    <source>
        <strain evidence="3 4">DSM 6462</strain>
    </source>
</reference>